<sequence>MFKLFTITITLTLCVASTYGIKMEVTIKPSGRGNCNEHTESSDKLIIDFISIFETDKKGIILSGGIWEATSEYHIVLHVRAKKLTYDDGIFYYYTESTMKWHESEDKHTDIDDTIFHEAPFLPGHVMVKLDGKTVINVHDRKDICYNMYSWIPQHGMYRLDKTKHEWIYMFYYPVHIPSVLS</sequence>
<reference evidence="2 3" key="1">
    <citation type="submission" date="2018-11" db="EMBL/GenBank/DDBJ databases">
        <authorList>
            <consortium name="Pathogen Informatics"/>
        </authorList>
    </citation>
    <scope>NUCLEOTIDE SEQUENCE [LARGE SCALE GENOMIC DNA]</scope>
</reference>
<accession>A0A3P6RT76</accession>
<dbReference type="AlphaFoldDB" id="A0A3P6RT76"/>
<feature type="chain" id="PRO_5018294027" evidence="1">
    <location>
        <begin position="21"/>
        <end position="182"/>
    </location>
</feature>
<evidence type="ECO:0000313" key="2">
    <source>
        <dbReference type="EMBL" id="VDK59343.1"/>
    </source>
</evidence>
<name>A0A3P6RT76_CYLGO</name>
<dbReference type="EMBL" id="UYRV01013023">
    <property type="protein sequence ID" value="VDK59343.1"/>
    <property type="molecule type" value="Genomic_DNA"/>
</dbReference>
<feature type="signal peptide" evidence="1">
    <location>
        <begin position="1"/>
        <end position="20"/>
    </location>
</feature>
<keyword evidence="1" id="KW-0732">Signal</keyword>
<organism evidence="2 3">
    <name type="scientific">Cylicostephanus goldi</name>
    <name type="common">Nematode worm</name>
    <dbReference type="NCBI Taxonomy" id="71465"/>
    <lineage>
        <taxon>Eukaryota</taxon>
        <taxon>Metazoa</taxon>
        <taxon>Ecdysozoa</taxon>
        <taxon>Nematoda</taxon>
        <taxon>Chromadorea</taxon>
        <taxon>Rhabditida</taxon>
        <taxon>Rhabditina</taxon>
        <taxon>Rhabditomorpha</taxon>
        <taxon>Strongyloidea</taxon>
        <taxon>Strongylidae</taxon>
        <taxon>Cylicostephanus</taxon>
    </lineage>
</organism>
<gene>
    <name evidence="2" type="ORF">CGOC_LOCUS4629</name>
</gene>
<evidence type="ECO:0000256" key="1">
    <source>
        <dbReference type="SAM" id="SignalP"/>
    </source>
</evidence>
<proteinExistence type="predicted"/>
<dbReference type="OrthoDB" id="5875208at2759"/>
<protein>
    <submittedName>
        <fullName evidence="2">Uncharacterized protein</fullName>
    </submittedName>
</protein>
<evidence type="ECO:0000313" key="3">
    <source>
        <dbReference type="Proteomes" id="UP000271889"/>
    </source>
</evidence>
<dbReference type="Proteomes" id="UP000271889">
    <property type="component" value="Unassembled WGS sequence"/>
</dbReference>
<keyword evidence="3" id="KW-1185">Reference proteome</keyword>